<dbReference type="RefSeq" id="WP_119538859.1">
    <property type="nucleotide sequence ID" value="NZ_QYRN01000002.1"/>
</dbReference>
<evidence type="ECO:0000313" key="4">
    <source>
        <dbReference type="Proteomes" id="UP000265750"/>
    </source>
</evidence>
<reference evidence="4" key="1">
    <citation type="submission" date="2018-09" db="EMBL/GenBank/DDBJ databases">
        <authorList>
            <person name="Tuo L."/>
        </authorList>
    </citation>
    <scope>NUCLEOTIDE SEQUENCE [LARGE SCALE GENOMIC DNA]</scope>
    <source>
        <strain evidence="4">M2BS4Y-1</strain>
    </source>
</reference>
<evidence type="ECO:0000256" key="1">
    <source>
        <dbReference type="SAM" id="SignalP"/>
    </source>
</evidence>
<accession>A0A3A1WPT7</accession>
<dbReference type="PANTHER" id="PTHR39176">
    <property type="entry name" value="PERIPLASMIC PROTEIN-RELATED"/>
    <property type="match status" value="1"/>
</dbReference>
<evidence type="ECO:0000259" key="2">
    <source>
        <dbReference type="Pfam" id="PF07007"/>
    </source>
</evidence>
<evidence type="ECO:0000313" key="3">
    <source>
        <dbReference type="EMBL" id="RIY02782.1"/>
    </source>
</evidence>
<dbReference type="InterPro" id="IPR009739">
    <property type="entry name" value="LprI-like_N"/>
</dbReference>
<protein>
    <submittedName>
        <fullName evidence="3">DUF1311 domain-containing protein</fullName>
    </submittedName>
</protein>
<sequence>MRLAPALAAFLALAAPARAQEVDCTDPQTQTALTHCAAADADAADETLNALYGQVRERLADDRGGLDLLRDAQRAWIAYRDAECAFRASAVQGGSAQPMVEAQCLADTSRARSADLRGYLACEEGDMSCPVPAE</sequence>
<keyword evidence="1" id="KW-0732">Signal</keyword>
<proteinExistence type="predicted"/>
<name>A0A3A1WPT7_9HYPH</name>
<dbReference type="PANTHER" id="PTHR39176:SF1">
    <property type="entry name" value="PERIPLASMIC PROTEIN"/>
    <property type="match status" value="1"/>
</dbReference>
<dbReference type="Gene3D" id="1.20.1270.180">
    <property type="match status" value="1"/>
</dbReference>
<comment type="caution">
    <text evidence="3">The sequence shown here is derived from an EMBL/GenBank/DDBJ whole genome shotgun (WGS) entry which is preliminary data.</text>
</comment>
<keyword evidence="4" id="KW-1185">Reference proteome</keyword>
<organism evidence="3 4">
    <name type="scientific">Aureimonas flava</name>
    <dbReference type="NCBI Taxonomy" id="2320271"/>
    <lineage>
        <taxon>Bacteria</taxon>
        <taxon>Pseudomonadati</taxon>
        <taxon>Pseudomonadota</taxon>
        <taxon>Alphaproteobacteria</taxon>
        <taxon>Hyphomicrobiales</taxon>
        <taxon>Aurantimonadaceae</taxon>
        <taxon>Aureimonas</taxon>
    </lineage>
</organism>
<feature type="signal peptide" evidence="1">
    <location>
        <begin position="1"/>
        <end position="19"/>
    </location>
</feature>
<gene>
    <name evidence="3" type="ORF">D3218_05395</name>
</gene>
<dbReference type="Proteomes" id="UP000265750">
    <property type="component" value="Unassembled WGS sequence"/>
</dbReference>
<dbReference type="Pfam" id="PF07007">
    <property type="entry name" value="LprI"/>
    <property type="match status" value="1"/>
</dbReference>
<feature type="chain" id="PRO_5017182643" evidence="1">
    <location>
        <begin position="20"/>
        <end position="134"/>
    </location>
</feature>
<dbReference type="AlphaFoldDB" id="A0A3A1WPT7"/>
<feature type="domain" description="Lysozyme inhibitor LprI-like N-terminal" evidence="2">
    <location>
        <begin position="24"/>
        <end position="116"/>
    </location>
</feature>
<dbReference type="OrthoDB" id="7340239at2"/>
<dbReference type="EMBL" id="QYRN01000002">
    <property type="protein sequence ID" value="RIY02782.1"/>
    <property type="molecule type" value="Genomic_DNA"/>
</dbReference>